<evidence type="ECO:0008006" key="3">
    <source>
        <dbReference type="Google" id="ProtNLM"/>
    </source>
</evidence>
<dbReference type="RefSeq" id="WP_108131462.1">
    <property type="nucleotide sequence ID" value="NZ_PXNS01000001.1"/>
</dbReference>
<gene>
    <name evidence="1" type="ORF">C6W88_03415</name>
</gene>
<protein>
    <recommendedName>
        <fullName evidence="3">DUF4123 domain-containing protein</fullName>
    </recommendedName>
</protein>
<reference evidence="1 2" key="1">
    <citation type="submission" date="2018-03" db="EMBL/GenBank/DDBJ databases">
        <authorList>
            <person name="Zhou J."/>
            <person name="Li X."/>
            <person name="Xue M."/>
            <person name="Yin J."/>
        </authorList>
    </citation>
    <scope>NUCLEOTIDE SEQUENCE [LARGE SCALE GENOMIC DNA]</scope>
    <source>
        <strain evidence="1 2">SYSU ZJ2214</strain>
    </source>
</reference>
<comment type="caution">
    <text evidence="1">The sequence shown here is derived from an EMBL/GenBank/DDBJ whole genome shotgun (WGS) entry which is preliminary data.</text>
</comment>
<dbReference type="Proteomes" id="UP000241895">
    <property type="component" value="Unassembled WGS sequence"/>
</dbReference>
<proteinExistence type="predicted"/>
<evidence type="ECO:0000313" key="1">
    <source>
        <dbReference type="EMBL" id="PTL96432.1"/>
    </source>
</evidence>
<name>A0ABX5J0R9_9GAMM</name>
<sequence length="309" mass="35375">MSSEPASSTDNTLQRLRLQASTSRLYALIDPSQDERWQLSCDELELATRQFRIIANPFIDLPPWRRLYLKPLEVRDVDIPELVAQQRSSLPSKRTEPSGFCALVTSSVLSISLSRWIERQLTVTSPEGKTCLLRFFDPRVMELLAFLLEPGQRTLLLHPFTGWFYFDHQQVLREMEIPREPPPAPFTLSPEQWASLKRSGTINHLIDKWRSLEPDSAAEASPERINALMRTAERHGLHSPADQQRFALHGLHVGDDFHRHPFMQRLLESIGPSQRYGDLTAALPVAEWNEISTWTRNTAHGQSRPAQAD</sequence>
<keyword evidence="2" id="KW-1185">Reference proteome</keyword>
<dbReference type="EMBL" id="PXNS01000001">
    <property type="protein sequence ID" value="PTL96432.1"/>
    <property type="molecule type" value="Genomic_DNA"/>
</dbReference>
<organism evidence="1 2">
    <name type="scientific">Halomonas litopenaei</name>
    <dbReference type="NCBI Taxonomy" id="2109328"/>
    <lineage>
        <taxon>Bacteria</taxon>
        <taxon>Pseudomonadati</taxon>
        <taxon>Pseudomonadota</taxon>
        <taxon>Gammaproteobacteria</taxon>
        <taxon>Oceanospirillales</taxon>
        <taxon>Halomonadaceae</taxon>
        <taxon>Halomonas</taxon>
    </lineage>
</organism>
<evidence type="ECO:0000313" key="2">
    <source>
        <dbReference type="Proteomes" id="UP000241895"/>
    </source>
</evidence>
<accession>A0ABX5J0R9</accession>